<feature type="region of interest" description="Disordered" evidence="1">
    <location>
        <begin position="1"/>
        <end position="38"/>
    </location>
</feature>
<dbReference type="Proteomes" id="UP001341840">
    <property type="component" value="Unassembled WGS sequence"/>
</dbReference>
<sequence length="232" mass="26229">MSGRGRGSSQSSSRSRGRGRGRSAPSSETVATVSPSTSTPVPCGFVACVPAESPTQQVERIPITWDNQKGFDPNNNVCTQAIYDVIELMLNEINYSKVPAEVQKRWYEKCAEKQIRKAYDYRVGRCYQQIMRDLCDCELQRLKWLSETLRLWLLHKFATDSGFLKRSGVNKVNRASPKGGCLHTGGSATIPKTRARMTRSLDRQPTDAEVFRETHTRKRDRSIVEKRADDLL</sequence>
<feature type="compositionally biased region" description="Low complexity" evidence="1">
    <location>
        <begin position="22"/>
        <end position="38"/>
    </location>
</feature>
<evidence type="ECO:0000313" key="2">
    <source>
        <dbReference type="EMBL" id="MED6124072.1"/>
    </source>
</evidence>
<evidence type="ECO:0000313" key="3">
    <source>
        <dbReference type="Proteomes" id="UP001341840"/>
    </source>
</evidence>
<reference evidence="2 3" key="1">
    <citation type="journal article" date="2023" name="Plants (Basel)">
        <title>Bridging the Gap: Combining Genomics and Transcriptomics Approaches to Understand Stylosanthes scabra, an Orphan Legume from the Brazilian Caatinga.</title>
        <authorList>
            <person name="Ferreira-Neto J.R.C."/>
            <person name="da Silva M.D."/>
            <person name="Binneck E."/>
            <person name="de Melo N.F."/>
            <person name="da Silva R.H."/>
            <person name="de Melo A.L.T.M."/>
            <person name="Pandolfi V."/>
            <person name="Bustamante F.O."/>
            <person name="Brasileiro-Vidal A.C."/>
            <person name="Benko-Iseppon A.M."/>
        </authorList>
    </citation>
    <scope>NUCLEOTIDE SEQUENCE [LARGE SCALE GENOMIC DNA]</scope>
    <source>
        <tissue evidence="2">Leaves</tissue>
    </source>
</reference>
<protein>
    <submittedName>
        <fullName evidence="2">Uncharacterized protein</fullName>
    </submittedName>
</protein>
<accession>A0ABU6RJ18</accession>
<gene>
    <name evidence="2" type="ORF">PIB30_055631</name>
</gene>
<proteinExistence type="predicted"/>
<keyword evidence="3" id="KW-1185">Reference proteome</keyword>
<comment type="caution">
    <text evidence="2">The sequence shown here is derived from an EMBL/GenBank/DDBJ whole genome shotgun (WGS) entry which is preliminary data.</text>
</comment>
<name>A0ABU6RJ18_9FABA</name>
<dbReference type="Pfam" id="PF03004">
    <property type="entry name" value="Transposase_24"/>
    <property type="match status" value="1"/>
</dbReference>
<organism evidence="2 3">
    <name type="scientific">Stylosanthes scabra</name>
    <dbReference type="NCBI Taxonomy" id="79078"/>
    <lineage>
        <taxon>Eukaryota</taxon>
        <taxon>Viridiplantae</taxon>
        <taxon>Streptophyta</taxon>
        <taxon>Embryophyta</taxon>
        <taxon>Tracheophyta</taxon>
        <taxon>Spermatophyta</taxon>
        <taxon>Magnoliopsida</taxon>
        <taxon>eudicotyledons</taxon>
        <taxon>Gunneridae</taxon>
        <taxon>Pentapetalae</taxon>
        <taxon>rosids</taxon>
        <taxon>fabids</taxon>
        <taxon>Fabales</taxon>
        <taxon>Fabaceae</taxon>
        <taxon>Papilionoideae</taxon>
        <taxon>50 kb inversion clade</taxon>
        <taxon>dalbergioids sensu lato</taxon>
        <taxon>Dalbergieae</taxon>
        <taxon>Pterocarpus clade</taxon>
        <taxon>Stylosanthes</taxon>
    </lineage>
</organism>
<evidence type="ECO:0000256" key="1">
    <source>
        <dbReference type="SAM" id="MobiDB-lite"/>
    </source>
</evidence>
<dbReference type="EMBL" id="JASCZI010030644">
    <property type="protein sequence ID" value="MED6124072.1"/>
    <property type="molecule type" value="Genomic_DNA"/>
</dbReference>
<feature type="non-terminal residue" evidence="2">
    <location>
        <position position="232"/>
    </location>
</feature>
<dbReference type="InterPro" id="IPR004252">
    <property type="entry name" value="Probable_transposase_24"/>
</dbReference>